<accession>A0A7I7S186</accession>
<dbReference type="EMBL" id="AP022593">
    <property type="protein sequence ID" value="BBY49979.1"/>
    <property type="molecule type" value="Genomic_DNA"/>
</dbReference>
<geneLocation type="plasmid" evidence="5">
    <name>pjcm18538 dna</name>
</geneLocation>
<dbReference type="AlphaFoldDB" id="A0A7I7S186"/>
<dbReference type="InterPro" id="IPR042070">
    <property type="entry name" value="PucR_C-HTH_sf"/>
</dbReference>
<dbReference type="Pfam" id="PF17853">
    <property type="entry name" value="GGDEF_2"/>
    <property type="match status" value="1"/>
</dbReference>
<dbReference type="Proteomes" id="UP000467428">
    <property type="component" value="Chromosome"/>
</dbReference>
<dbReference type="PANTHER" id="PTHR33744:SF1">
    <property type="entry name" value="DNA-BINDING TRANSCRIPTIONAL ACTIVATOR ADER"/>
    <property type="match status" value="1"/>
</dbReference>
<organism evidence="4 5">
    <name type="scientific">Mycolicibacterium arabiense</name>
    <dbReference type="NCBI Taxonomy" id="1286181"/>
    <lineage>
        <taxon>Bacteria</taxon>
        <taxon>Bacillati</taxon>
        <taxon>Actinomycetota</taxon>
        <taxon>Actinomycetes</taxon>
        <taxon>Mycobacteriales</taxon>
        <taxon>Mycobacteriaceae</taxon>
        <taxon>Mycolicibacterium</taxon>
    </lineage>
</organism>
<evidence type="ECO:0000313" key="5">
    <source>
        <dbReference type="Proteomes" id="UP000467428"/>
    </source>
</evidence>
<sequence length="436" mass="46430">MTRPWFADLEPTERRGLSNHSVLPHRAQALAESLGPGPAGWAVELGASMAANIIAAIPELAVDGVADEVAKGCEAVALGALAAIAFDDQVVLAEMPEILGGPMEVVARGIGIEHMLRSIHVAHGTATGVLLDAAERVVPPSRRFDEMRRINDALFGIVSVLTERMADEYARAHDAWLTSSVALRAEIVEDLLHGTAVPMDRATRILGYDLSRRHLAVIVWTATTTPAEPVHLRTAASDALAAAGCTSTLVLPVGAHRVWAWGSRTSSPPEPVDGATPPAPGVRIAIGTAGSGVEGFRHSHHQAAEAARIGTMSTRDVWSFRYDDLDIVAMLSTDLPAAREFVARELGDLAGSTESVTAVRHTLKRYLDHDRSLAGAAVDLHVARNTVAYRVQRAERLRGRPATVRRLQLHAALVLAEELGDAVLRSPDVSVGPDAK</sequence>
<keyword evidence="5" id="KW-1185">Reference proteome</keyword>
<evidence type="ECO:0000313" key="4">
    <source>
        <dbReference type="EMBL" id="BBY49979.1"/>
    </source>
</evidence>
<dbReference type="InterPro" id="IPR051448">
    <property type="entry name" value="CdaR-like_regulators"/>
</dbReference>
<dbReference type="PANTHER" id="PTHR33744">
    <property type="entry name" value="CARBOHYDRATE DIACID REGULATOR"/>
    <property type="match status" value="1"/>
</dbReference>
<feature type="domain" description="PucR C-terminal helix-turn-helix" evidence="2">
    <location>
        <begin position="360"/>
        <end position="413"/>
    </location>
</feature>
<dbReference type="Pfam" id="PF13556">
    <property type="entry name" value="HTH_30"/>
    <property type="match status" value="1"/>
</dbReference>
<comment type="similarity">
    <text evidence="1">Belongs to the CdaR family.</text>
</comment>
<evidence type="ECO:0000259" key="3">
    <source>
        <dbReference type="Pfam" id="PF17853"/>
    </source>
</evidence>
<evidence type="ECO:0000256" key="1">
    <source>
        <dbReference type="ARBA" id="ARBA00006754"/>
    </source>
</evidence>
<gene>
    <name evidence="4" type="ORF">MARA_34470</name>
</gene>
<dbReference type="RefSeq" id="WP_163919518.1">
    <property type="nucleotide sequence ID" value="NZ_AP022593.1"/>
</dbReference>
<proteinExistence type="inferred from homology"/>
<evidence type="ECO:0000259" key="2">
    <source>
        <dbReference type="Pfam" id="PF13556"/>
    </source>
</evidence>
<dbReference type="InterPro" id="IPR025736">
    <property type="entry name" value="PucR_C-HTH_dom"/>
</dbReference>
<feature type="domain" description="CdaR GGDEF-like" evidence="3">
    <location>
        <begin position="200"/>
        <end position="309"/>
    </location>
</feature>
<name>A0A7I7S186_9MYCO</name>
<dbReference type="Gene3D" id="1.10.10.2840">
    <property type="entry name" value="PucR C-terminal helix-turn-helix domain"/>
    <property type="match status" value="1"/>
</dbReference>
<dbReference type="KEGG" id="marz:MARA_34470"/>
<protein>
    <submittedName>
        <fullName evidence="4">Uncharacterized protein</fullName>
    </submittedName>
</protein>
<dbReference type="InterPro" id="IPR041522">
    <property type="entry name" value="CdaR_GGDEF"/>
</dbReference>
<reference evidence="4 5" key="1">
    <citation type="journal article" date="2019" name="Emerg. Microbes Infect.">
        <title>Comprehensive subspecies identification of 175 nontuberculous mycobacteria species based on 7547 genomic profiles.</title>
        <authorList>
            <person name="Matsumoto Y."/>
            <person name="Kinjo T."/>
            <person name="Motooka D."/>
            <person name="Nabeya D."/>
            <person name="Jung N."/>
            <person name="Uechi K."/>
            <person name="Horii T."/>
            <person name="Iida T."/>
            <person name="Fujita J."/>
            <person name="Nakamura S."/>
        </authorList>
    </citation>
    <scope>NUCLEOTIDE SEQUENCE [LARGE SCALE GENOMIC DNA]</scope>
    <source>
        <strain evidence="4 5">JCM 18538</strain>
    </source>
</reference>